<evidence type="ECO:0000256" key="2">
    <source>
        <dbReference type="ARBA" id="ARBA00023239"/>
    </source>
</evidence>
<dbReference type="InterPro" id="IPR009288">
    <property type="entry name" value="AIG2-like_dom"/>
</dbReference>
<evidence type="ECO:0000256" key="3">
    <source>
        <dbReference type="PIRSR" id="PIRSR617939-1"/>
    </source>
</evidence>
<dbReference type="SUPFAM" id="SSF110857">
    <property type="entry name" value="Gamma-glutamyl cyclotransferase-like"/>
    <property type="match status" value="1"/>
</dbReference>
<dbReference type="AlphaFoldDB" id="A0A484FIU3"/>
<dbReference type="InterPro" id="IPR017939">
    <property type="entry name" value="G-Glutamylcylcotransferase"/>
</dbReference>
<evidence type="ECO:0000313" key="6">
    <source>
        <dbReference type="EMBL" id="TDZ18022.1"/>
    </source>
</evidence>
<organism evidence="6 7">
    <name type="scientific">Colletotrichum orbiculare (strain 104-T / ATCC 96160 / CBS 514.97 / LARS 414 / MAFF 240422)</name>
    <name type="common">Cucumber anthracnose fungus</name>
    <name type="synonym">Colletotrichum lagenarium</name>
    <dbReference type="NCBI Taxonomy" id="1213857"/>
    <lineage>
        <taxon>Eukaryota</taxon>
        <taxon>Fungi</taxon>
        <taxon>Dikarya</taxon>
        <taxon>Ascomycota</taxon>
        <taxon>Pezizomycotina</taxon>
        <taxon>Sordariomycetes</taxon>
        <taxon>Hypocreomycetidae</taxon>
        <taxon>Glomerellales</taxon>
        <taxon>Glomerellaceae</taxon>
        <taxon>Colletotrichum</taxon>
        <taxon>Colletotrichum orbiculare species complex</taxon>
    </lineage>
</organism>
<keyword evidence="7" id="KW-1185">Reference proteome</keyword>
<dbReference type="GO" id="GO:0003839">
    <property type="term" value="F:gamma-glutamylcyclotransferase activity"/>
    <property type="evidence" value="ECO:0007669"/>
    <property type="project" value="UniProtKB-EC"/>
</dbReference>
<comment type="caution">
    <text evidence="6">The sequence shown here is derived from an EMBL/GenBank/DDBJ whole genome shotgun (WGS) entry which is preliminary data.</text>
</comment>
<dbReference type="Proteomes" id="UP000014480">
    <property type="component" value="Unassembled WGS sequence"/>
</dbReference>
<protein>
    <recommendedName>
        <fullName evidence="1">gamma-glutamylcyclotransferase</fullName>
        <ecNumber evidence="1">4.3.2.9</ecNumber>
    </recommendedName>
</protein>
<feature type="active site" description="Proton acceptor" evidence="3">
    <location>
        <position position="80"/>
    </location>
</feature>
<dbReference type="OrthoDB" id="2924818at2759"/>
<evidence type="ECO:0000259" key="5">
    <source>
        <dbReference type="Pfam" id="PF06094"/>
    </source>
</evidence>
<feature type="binding site" evidence="4">
    <location>
        <begin position="11"/>
        <end position="16"/>
    </location>
    <ligand>
        <name>substrate</name>
    </ligand>
</feature>
<name>A0A484FIU3_COLOR</name>
<dbReference type="InterPro" id="IPR036568">
    <property type="entry name" value="GGCT-like_sf"/>
</dbReference>
<accession>A0A484FIU3</accession>
<reference evidence="7" key="2">
    <citation type="journal article" date="2019" name="Mol. Plant Microbe Interact.">
        <title>Genome sequence resources for four phytopathogenic fungi from the Colletotrichum orbiculare species complex.</title>
        <authorList>
            <person name="Gan P."/>
            <person name="Tsushima A."/>
            <person name="Narusaka M."/>
            <person name="Narusaka Y."/>
            <person name="Takano Y."/>
            <person name="Kubo Y."/>
            <person name="Shirasu K."/>
        </authorList>
    </citation>
    <scope>GENOME REANNOTATION</scope>
    <source>
        <strain evidence="7">104-T / ATCC 96160 / CBS 514.97 / LARS 414 / MAFF 240422</strain>
    </source>
</reference>
<evidence type="ECO:0000256" key="1">
    <source>
        <dbReference type="ARBA" id="ARBA00012346"/>
    </source>
</evidence>
<evidence type="ECO:0000256" key="4">
    <source>
        <dbReference type="PIRSR" id="PIRSR617939-2"/>
    </source>
</evidence>
<dbReference type="PANTHER" id="PTHR12935:SF0">
    <property type="entry name" value="GAMMA-GLUTAMYLCYCLOTRANSFERASE"/>
    <property type="match status" value="1"/>
</dbReference>
<sequence length="270" mass="31944">MPYPKQSSQMYFAYGSNLSLEQMAHRCPDSRYIGRAILPDHAWQINERGYANVVPRSGSSVHGLVYAIGAADEARLDRCEGVQTRLYSKTYHEAIFHPARSKFQLFTRDIVDRGGVVRAVGRKFKRSRHFEQSARLERDMLVYISKDYVRQSEPRSEYVDRINKGIKDATSLGVPMDYYEQHVRHIVPGRQSHRVRTPSPFAQQYANAYYPNHHDVLEDRGYGNTHRVRRMESRDAQRHAQQMRYPWWNPTRWAYPVRVFYERPSNFREW</sequence>
<dbReference type="STRING" id="1213857.A0A484FIU3"/>
<gene>
    <name evidence="6" type="ORF">Cob_v008814</name>
</gene>
<dbReference type="PANTHER" id="PTHR12935">
    <property type="entry name" value="GAMMA-GLUTAMYLCYCLOTRANSFERASE"/>
    <property type="match status" value="1"/>
</dbReference>
<dbReference type="CDD" id="cd06661">
    <property type="entry name" value="GGCT_like"/>
    <property type="match status" value="1"/>
</dbReference>
<dbReference type="EMBL" id="AMCV02000025">
    <property type="protein sequence ID" value="TDZ18022.1"/>
    <property type="molecule type" value="Genomic_DNA"/>
</dbReference>
<proteinExistence type="predicted"/>
<dbReference type="InterPro" id="IPR013024">
    <property type="entry name" value="GGCT-like"/>
</dbReference>
<keyword evidence="2" id="KW-0456">Lyase</keyword>
<dbReference type="Pfam" id="PF06094">
    <property type="entry name" value="GGACT"/>
    <property type="match status" value="1"/>
</dbReference>
<reference evidence="7" key="1">
    <citation type="journal article" date="2013" name="New Phytol.">
        <title>Comparative genomic and transcriptomic analyses reveal the hemibiotrophic stage shift of Colletotrichum fungi.</title>
        <authorList>
            <person name="Gan P."/>
            <person name="Ikeda K."/>
            <person name="Irieda H."/>
            <person name="Narusaka M."/>
            <person name="O'Connell R.J."/>
            <person name="Narusaka Y."/>
            <person name="Takano Y."/>
            <person name="Kubo Y."/>
            <person name="Shirasu K."/>
        </authorList>
    </citation>
    <scope>NUCLEOTIDE SEQUENCE [LARGE SCALE GENOMIC DNA]</scope>
    <source>
        <strain evidence="7">104-T / ATCC 96160 / CBS 514.97 / LARS 414 / MAFF 240422</strain>
    </source>
</reference>
<dbReference type="Gene3D" id="3.10.490.10">
    <property type="entry name" value="Gamma-glutamyl cyclotransferase-like"/>
    <property type="match status" value="1"/>
</dbReference>
<dbReference type="EC" id="4.3.2.9" evidence="1"/>
<evidence type="ECO:0000313" key="7">
    <source>
        <dbReference type="Proteomes" id="UP000014480"/>
    </source>
</evidence>
<feature type="domain" description="Gamma-glutamylcyclotransferase AIG2-like" evidence="5">
    <location>
        <begin position="11"/>
        <end position="90"/>
    </location>
</feature>